<feature type="repeat" description="TPR" evidence="5">
    <location>
        <begin position="931"/>
        <end position="964"/>
    </location>
</feature>
<evidence type="ECO:0000256" key="4">
    <source>
        <dbReference type="ARBA" id="ARBA00040387"/>
    </source>
</evidence>
<dbReference type="SUPFAM" id="SSF48452">
    <property type="entry name" value="TPR-like"/>
    <property type="match status" value="2"/>
</dbReference>
<keyword evidence="3 5" id="KW-0802">TPR repeat</keyword>
<evidence type="ECO:0000259" key="10">
    <source>
        <dbReference type="Pfam" id="PF25022"/>
    </source>
</evidence>
<dbReference type="InterPro" id="IPR056883">
    <property type="entry name" value="NPHP3_hel"/>
</dbReference>
<feature type="region of interest" description="Disordered" evidence="7">
    <location>
        <begin position="1286"/>
        <end position="1313"/>
    </location>
</feature>
<sequence length="1313" mass="147876">MGTGGSFLRNPDDDDILGTDLNGSSHGVIKRIPIEMKPRGKLGLRSGVGSLGKKPKGGSLRSALSIDLENPEVERIRKDFEMYRLNKENEIANMQKKEQKLETENKRLRAELLVLQKTCNNMRQERDAAVEEKYQALTRAAAFEHDRDKIQRMFKIFRETKEGELQALLRARRELENKLTKIAHGYFSDENDTASRTGLDGVLGNSNPGGDWWTAIESEPSLGSSAHLHTTLRGPEFAHSMMEMEGPFTNVHKEDWSTALANLTQIVPTIPEHALSRTLRLYISAPRDCQAEVDIFTKEYHSKLNGLCENEGRNLLLVHLHLEDDENLSSLALEHQQKARKHQLERSSIFLAFLGDSINKFSSLEFRLAHLDAPGVKSAVFCFKGNKSSSDARELRNKVRDSGSAKIVDGYTLPSRGAEQAFHEVQKLLHIELGIDSKKEKLEDPGFEVMDGEGLDQISGSGVWDLNSDFEQMEAMNFSVKSSCELGFEKHYERLNVHVLSAGPLPPLLILGPSGSGRSLLLAKWIQLQIEKSPSCTVLYHFVGDESSVSADPIVMIRRITAQLMQQVSSPPPLTSDPARLVEEFPRWLEKISSKTPGGAILVLDSLDRFQQAEVHLQWLLDPLPVDTRIIVSAHEDTCPQPWRSWPTLQVEPLSNKNVKELVRAEIATFDASISPEDETKVLTHCRNPMTCNPLYVMVLARHIAECNKQDGKVLKHLDALLTSTDTVGLYIKVLELLRVDLESHENRGMVRTILKYLYVSRSGLSEPELMDLIPDLHWNFLAPFSAILIDHLVLKYHSGLLVFAHQQVKTAIRDFCFGKEEAKAVVQLRQELIQYFSQLLSPSKVSCRVADELPWLFKQIGDKEGLKNCILNMFVFQKMYARGRCDELLSYWQFIGADKNSMTQAYFTAIKKMEDSIAQYNGTVTLPRIADMYETLGQFLKDLGHLNQAASALQTALEIRETALDPDHPVVAHSLHQLAGLHAQWGKFSTAEALYKQALDIYENALGGEHLMVAKELEALAILYQKQDKHDLAEPLKKKALQVRKTTNTPRTPPARTPRGVDPLQRRALQLEELCIGPDSPALARTLNELGVLYYLQNNFETAESLLKRSLEMREALLGPDHPDIAQSLNNLAALYNDRKQPDKAEPLYERALHIRLQSHNPDHPSVASIIKHLALLYRRQSKFDKAEPMYKQAVEIREKTFGTQHPSVATALVNLAVLYSQQNKYAEAEPLYEKALKIYEDSLGPSHPRVAETLRNLAVMKYELKDFETAAKLYKRATEIKDSDAAYPGKGMSRRSSSGDTNSTIKNLMQT</sequence>
<protein>
    <recommendedName>
        <fullName evidence="4">Nephrocystin-3</fullName>
    </recommendedName>
</protein>
<reference evidence="11 12" key="1">
    <citation type="submission" date="2024-11" db="EMBL/GenBank/DDBJ databases">
        <title>Chromosome-level genome assembly of the freshwater bivalve Anodonta woodiana.</title>
        <authorList>
            <person name="Chen X."/>
        </authorList>
    </citation>
    <scope>NUCLEOTIDE SEQUENCE [LARGE SCALE GENOMIC DNA]</scope>
    <source>
        <strain evidence="11">MN2024</strain>
        <tissue evidence="11">Gills</tissue>
    </source>
</reference>
<feature type="domain" description="Nephrocystin 3 helical" evidence="8">
    <location>
        <begin position="657"/>
        <end position="814"/>
    </location>
</feature>
<evidence type="ECO:0000256" key="3">
    <source>
        <dbReference type="ARBA" id="ARBA00022803"/>
    </source>
</evidence>
<accession>A0ABD3V0K0</accession>
<dbReference type="InterPro" id="IPR011990">
    <property type="entry name" value="TPR-like_helical_dom_sf"/>
</dbReference>
<dbReference type="PROSITE" id="PS50005">
    <property type="entry name" value="TPR"/>
    <property type="match status" value="5"/>
</dbReference>
<evidence type="ECO:0000259" key="8">
    <source>
        <dbReference type="Pfam" id="PF24884"/>
    </source>
</evidence>
<organism evidence="11 12">
    <name type="scientific">Sinanodonta woodiana</name>
    <name type="common">Chinese pond mussel</name>
    <name type="synonym">Anodonta woodiana</name>
    <dbReference type="NCBI Taxonomy" id="1069815"/>
    <lineage>
        <taxon>Eukaryota</taxon>
        <taxon>Metazoa</taxon>
        <taxon>Spiralia</taxon>
        <taxon>Lophotrochozoa</taxon>
        <taxon>Mollusca</taxon>
        <taxon>Bivalvia</taxon>
        <taxon>Autobranchia</taxon>
        <taxon>Heteroconchia</taxon>
        <taxon>Palaeoheterodonta</taxon>
        <taxon>Unionida</taxon>
        <taxon>Unionoidea</taxon>
        <taxon>Unionidae</taxon>
        <taxon>Unioninae</taxon>
        <taxon>Sinanodonta</taxon>
    </lineage>
</organism>
<dbReference type="InterPro" id="IPR056886">
    <property type="entry name" value="NPHP3_ab_dom"/>
</dbReference>
<evidence type="ECO:0000256" key="1">
    <source>
        <dbReference type="ARBA" id="ARBA00022687"/>
    </source>
</evidence>
<feature type="domain" description="Nephrocystin-3 TPR-repeats region" evidence="9">
    <location>
        <begin position="830"/>
        <end position="1075"/>
    </location>
</feature>
<dbReference type="Proteomes" id="UP001634394">
    <property type="component" value="Unassembled WGS sequence"/>
</dbReference>
<evidence type="ECO:0000259" key="9">
    <source>
        <dbReference type="Pfam" id="PF24885"/>
    </source>
</evidence>
<evidence type="ECO:0000256" key="2">
    <source>
        <dbReference type="ARBA" id="ARBA00022737"/>
    </source>
</evidence>
<keyword evidence="6" id="KW-0175">Coiled coil</keyword>
<name>A0ABD3V0K0_SINWO</name>
<dbReference type="Gene3D" id="1.25.40.10">
    <property type="entry name" value="Tetratricopeptide repeat domain"/>
    <property type="match status" value="3"/>
</dbReference>
<dbReference type="SMART" id="SM00028">
    <property type="entry name" value="TPR"/>
    <property type="match status" value="8"/>
</dbReference>
<dbReference type="PANTHER" id="PTHR45641:SF19">
    <property type="entry name" value="NEPHROCYSTIN-3"/>
    <property type="match status" value="1"/>
</dbReference>
<dbReference type="Gene3D" id="3.40.50.300">
    <property type="entry name" value="P-loop containing nucleotide triphosphate hydrolases"/>
    <property type="match status" value="1"/>
</dbReference>
<dbReference type="Pfam" id="PF24884">
    <property type="entry name" value="NPHP3_hel"/>
    <property type="match status" value="1"/>
</dbReference>
<dbReference type="Pfam" id="PF24885">
    <property type="entry name" value="TPR_NPHP3"/>
    <property type="match status" value="1"/>
</dbReference>
<evidence type="ECO:0000313" key="12">
    <source>
        <dbReference type="Proteomes" id="UP001634394"/>
    </source>
</evidence>
<comment type="caution">
    <text evidence="11">The sequence shown here is derived from an EMBL/GenBank/DDBJ whole genome shotgun (WGS) entry which is preliminary data.</text>
</comment>
<evidence type="ECO:0000256" key="6">
    <source>
        <dbReference type="SAM" id="Coils"/>
    </source>
</evidence>
<dbReference type="SUPFAM" id="SSF52540">
    <property type="entry name" value="P-loop containing nucleoside triphosphate hydrolases"/>
    <property type="match status" value="1"/>
</dbReference>
<dbReference type="GO" id="GO:0016055">
    <property type="term" value="P:Wnt signaling pathway"/>
    <property type="evidence" value="ECO:0007669"/>
    <property type="project" value="UniProtKB-KW"/>
</dbReference>
<dbReference type="EMBL" id="JBJQND010000014">
    <property type="protein sequence ID" value="KAL3854348.1"/>
    <property type="molecule type" value="Genomic_DNA"/>
</dbReference>
<dbReference type="CDD" id="cd14686">
    <property type="entry name" value="bZIP"/>
    <property type="match status" value="1"/>
</dbReference>
<feature type="repeat" description="TPR" evidence="5">
    <location>
        <begin position="1211"/>
        <end position="1244"/>
    </location>
</feature>
<feature type="domain" description="Nephrocystin-3 alpha-beta" evidence="10">
    <location>
        <begin position="275"/>
        <end position="435"/>
    </location>
</feature>
<dbReference type="InterPro" id="IPR019734">
    <property type="entry name" value="TPR_rpt"/>
</dbReference>
<keyword evidence="12" id="KW-1185">Reference proteome</keyword>
<dbReference type="InterPro" id="IPR056885">
    <property type="entry name" value="TPR_NPHP3"/>
</dbReference>
<feature type="repeat" description="TPR" evidence="5">
    <location>
        <begin position="1169"/>
        <end position="1202"/>
    </location>
</feature>
<proteinExistence type="predicted"/>
<evidence type="ECO:0000313" key="11">
    <source>
        <dbReference type="EMBL" id="KAL3854348.1"/>
    </source>
</evidence>
<dbReference type="Pfam" id="PF25022">
    <property type="entry name" value="NPHP3"/>
    <property type="match status" value="1"/>
</dbReference>
<dbReference type="Pfam" id="PF13424">
    <property type="entry name" value="TPR_12"/>
    <property type="match status" value="2"/>
</dbReference>
<dbReference type="PANTHER" id="PTHR45641">
    <property type="entry name" value="TETRATRICOPEPTIDE REPEAT PROTEIN (AFU_ORTHOLOGUE AFUA_6G03870)"/>
    <property type="match status" value="1"/>
</dbReference>
<evidence type="ECO:0000256" key="7">
    <source>
        <dbReference type="SAM" id="MobiDB-lite"/>
    </source>
</evidence>
<gene>
    <name evidence="11" type="ORF">ACJMK2_013621</name>
</gene>
<feature type="compositionally biased region" description="Polar residues" evidence="7">
    <location>
        <begin position="1296"/>
        <end position="1313"/>
    </location>
</feature>
<feature type="repeat" description="TPR" evidence="5">
    <location>
        <begin position="1253"/>
        <end position="1286"/>
    </location>
</feature>
<dbReference type="PROSITE" id="PS50293">
    <property type="entry name" value="TPR_REGION"/>
    <property type="match status" value="1"/>
</dbReference>
<feature type="repeat" description="TPR" evidence="5">
    <location>
        <begin position="1085"/>
        <end position="1118"/>
    </location>
</feature>
<feature type="region of interest" description="Disordered" evidence="7">
    <location>
        <begin position="1"/>
        <end position="21"/>
    </location>
</feature>
<keyword evidence="2" id="KW-0677">Repeat</keyword>
<evidence type="ECO:0000256" key="5">
    <source>
        <dbReference type="PROSITE-ProRule" id="PRU00339"/>
    </source>
</evidence>
<keyword evidence="1" id="KW-0879">Wnt signaling pathway</keyword>
<feature type="coiled-coil region" evidence="6">
    <location>
        <begin position="84"/>
        <end position="132"/>
    </location>
</feature>
<dbReference type="InterPro" id="IPR027417">
    <property type="entry name" value="P-loop_NTPase"/>
</dbReference>